<dbReference type="EMBL" id="JANIIC010000102">
    <property type="protein sequence ID" value="MCQ8836047.1"/>
    <property type="molecule type" value="Genomic_DNA"/>
</dbReference>
<comment type="caution">
    <text evidence="3">The sequence shown here is derived from an EMBL/GenBank/DDBJ whole genome shotgun (WGS) entry which is preliminary data.</text>
</comment>
<sequence length="304" mass="32320">MTTDRAEAAESAAGPPRIDAHHHVWDLSVRDQPWTRDLPVLRRDFTMTDLAPQLDAHGIDATVVVETVNSADETVELLRLHARDARVAGVVGWADLTVPDLADVLDRLRAAEGGTGLAGLRHQVQREPAGAAEGDWLLRPDVAAGLDVLGDRGLVFDLIVTAAQLPSAIEAVRRHAGTSFVLDHAGKPPVAAGAIEPWATHIAELAALPNVAVKFSGLLTEAGDGQRDAEHLLPYARPLLEGFGARRLMFGSDWPVCTLAADYGHTLSIMAELLETLDDADRAAVYGGTANRWYGLAARSGAAA</sequence>
<dbReference type="Gene3D" id="3.20.20.140">
    <property type="entry name" value="Metal-dependent hydrolases"/>
    <property type="match status" value="1"/>
</dbReference>
<feature type="domain" description="Amidohydrolase-related" evidence="2">
    <location>
        <begin position="18"/>
        <end position="296"/>
    </location>
</feature>
<reference evidence="3" key="1">
    <citation type="submission" date="2022-06" db="EMBL/GenBank/DDBJ databases">
        <title>WGS of actinobacteria.</title>
        <authorList>
            <person name="Thawai C."/>
        </authorList>
    </citation>
    <scope>NUCLEOTIDE SEQUENCE</scope>
    <source>
        <strain evidence="3">DSM 42010</strain>
    </source>
</reference>
<comment type="similarity">
    <text evidence="1">Belongs to the metallo-dependent hydrolases superfamily.</text>
</comment>
<evidence type="ECO:0000256" key="1">
    <source>
        <dbReference type="ARBA" id="ARBA00038310"/>
    </source>
</evidence>
<proteinExistence type="inferred from homology"/>
<organism evidence="3 4">
    <name type="scientific">Streptomyces malaysiensis subsp. samsunensis</name>
    <dbReference type="NCBI Taxonomy" id="459658"/>
    <lineage>
        <taxon>Bacteria</taxon>
        <taxon>Bacillati</taxon>
        <taxon>Actinomycetota</taxon>
        <taxon>Actinomycetes</taxon>
        <taxon>Kitasatosporales</taxon>
        <taxon>Streptomycetaceae</taxon>
        <taxon>Streptomyces</taxon>
        <taxon>Streptomyces violaceusniger group</taxon>
    </lineage>
</organism>
<dbReference type="InterPro" id="IPR052350">
    <property type="entry name" value="Metallo-dep_Lactonases"/>
</dbReference>
<evidence type="ECO:0000313" key="4">
    <source>
        <dbReference type="Proteomes" id="UP001142400"/>
    </source>
</evidence>
<dbReference type="Pfam" id="PF04909">
    <property type="entry name" value="Amidohydro_2"/>
    <property type="match status" value="1"/>
</dbReference>
<dbReference type="PANTHER" id="PTHR43569">
    <property type="entry name" value="AMIDOHYDROLASE"/>
    <property type="match status" value="1"/>
</dbReference>
<dbReference type="PANTHER" id="PTHR43569:SF2">
    <property type="entry name" value="AMIDOHYDROLASE-RELATED DOMAIN-CONTAINING PROTEIN"/>
    <property type="match status" value="1"/>
</dbReference>
<name>A0A9X2M5Y1_STRMQ</name>
<dbReference type="RefSeq" id="WP_257636128.1">
    <property type="nucleotide sequence ID" value="NZ_JANIIC010000102.1"/>
</dbReference>
<dbReference type="Proteomes" id="UP001142400">
    <property type="component" value="Unassembled WGS sequence"/>
</dbReference>
<evidence type="ECO:0000313" key="3">
    <source>
        <dbReference type="EMBL" id="MCQ8836047.1"/>
    </source>
</evidence>
<dbReference type="SUPFAM" id="SSF51556">
    <property type="entry name" value="Metallo-dependent hydrolases"/>
    <property type="match status" value="1"/>
</dbReference>
<accession>A0A9X2M5Y1</accession>
<dbReference type="AlphaFoldDB" id="A0A9X2M5Y1"/>
<keyword evidence="4" id="KW-1185">Reference proteome</keyword>
<protein>
    <submittedName>
        <fullName evidence="3">Amidohydrolase family protein</fullName>
    </submittedName>
</protein>
<dbReference type="GO" id="GO:0016787">
    <property type="term" value="F:hydrolase activity"/>
    <property type="evidence" value="ECO:0007669"/>
    <property type="project" value="InterPro"/>
</dbReference>
<dbReference type="InterPro" id="IPR006680">
    <property type="entry name" value="Amidohydro-rel"/>
</dbReference>
<evidence type="ECO:0000259" key="2">
    <source>
        <dbReference type="Pfam" id="PF04909"/>
    </source>
</evidence>
<dbReference type="InterPro" id="IPR032466">
    <property type="entry name" value="Metal_Hydrolase"/>
</dbReference>
<gene>
    <name evidence="3" type="ORF">NQU54_45290</name>
</gene>